<reference evidence="2 3" key="1">
    <citation type="submission" date="2019-04" db="EMBL/GenBank/DDBJ databases">
        <authorList>
            <person name="Feng G."/>
            <person name="Zhang J."/>
            <person name="Zhu H."/>
        </authorList>
    </citation>
    <scope>NUCLEOTIDE SEQUENCE [LARGE SCALE GENOMIC DNA]</scope>
    <source>
        <strain evidence="2 3">92R-1</strain>
    </source>
</reference>
<dbReference type="EMBL" id="SRLA01000002">
    <property type="protein sequence ID" value="TGE08251.1"/>
    <property type="molecule type" value="Genomic_DNA"/>
</dbReference>
<organism evidence="2 3">
    <name type="scientific">Hymenobacter fodinae</name>
    <dbReference type="NCBI Taxonomy" id="2510796"/>
    <lineage>
        <taxon>Bacteria</taxon>
        <taxon>Pseudomonadati</taxon>
        <taxon>Bacteroidota</taxon>
        <taxon>Cytophagia</taxon>
        <taxon>Cytophagales</taxon>
        <taxon>Hymenobacteraceae</taxon>
        <taxon>Hymenobacter</taxon>
    </lineage>
</organism>
<proteinExistence type="predicted"/>
<feature type="compositionally biased region" description="Acidic residues" evidence="1">
    <location>
        <begin position="428"/>
        <end position="445"/>
    </location>
</feature>
<feature type="region of interest" description="Disordered" evidence="1">
    <location>
        <begin position="419"/>
        <end position="445"/>
    </location>
</feature>
<protein>
    <recommendedName>
        <fullName evidence="4">Phage portal protein</fullName>
    </recommendedName>
</protein>
<sequence>MHATTVPLKLAAIEVPVPQLNKAQGFVEWGGQHGFMKEVLALIEHSPTAAAMCARRALFTAGQGFVTDKKLYPKLHAFLKKIALRGRYRTANKLLRRLSKDFAKLRAFALQIVWSKDGKYITEVYHQRIEQVASGPLNDNEEVDTFYLCRDWTKLQLYKPQPIAAFNPETAKKDKRQLLFYFGEDAGSEYYPTLELAPVLNYMKVEGRLSKYHDNRVATRFGIDTLISIRKGPIDETLPNGDKITAKSQRDKFTNTVKDKYQGEEAESVMILWGDGTTDSADKMAEVQTITTVTPETYESVAEQAKQAILSVGGVTSPVVVGLPGGGTLGGDGAEIREAFEMYFNTVCRPDQVAILECFYDDILPYVKGINQDLPGLDEDKPALDILTTLPIKFMFSEATLENILDEDELRSMINYGKRGAGAAPAGDESDERDQDLEDEEAAAA</sequence>
<comment type="caution">
    <text evidence="2">The sequence shown here is derived from an EMBL/GenBank/DDBJ whole genome shotgun (WGS) entry which is preliminary data.</text>
</comment>
<dbReference type="OrthoDB" id="891506at2"/>
<evidence type="ECO:0000313" key="2">
    <source>
        <dbReference type="EMBL" id="TGE08251.1"/>
    </source>
</evidence>
<name>A0A4Z0P7I0_9BACT</name>
<dbReference type="AlphaFoldDB" id="A0A4Z0P7I0"/>
<accession>A0A4Z0P7I0</accession>
<dbReference type="RefSeq" id="WP_135434100.1">
    <property type="nucleotide sequence ID" value="NZ_SRLA01000002.1"/>
</dbReference>
<keyword evidence="3" id="KW-1185">Reference proteome</keyword>
<evidence type="ECO:0000256" key="1">
    <source>
        <dbReference type="SAM" id="MobiDB-lite"/>
    </source>
</evidence>
<dbReference type="Proteomes" id="UP000298337">
    <property type="component" value="Unassembled WGS sequence"/>
</dbReference>
<evidence type="ECO:0008006" key="4">
    <source>
        <dbReference type="Google" id="ProtNLM"/>
    </source>
</evidence>
<evidence type="ECO:0000313" key="3">
    <source>
        <dbReference type="Proteomes" id="UP000298337"/>
    </source>
</evidence>
<gene>
    <name evidence="2" type="ORF">EU556_11045</name>
</gene>